<sequence length="137" mass="16273">MKLYIFCMTEEVLERYYYRGDMLRRFFREWRADPGNPLLKRQMDYITRNIPAGLLAIGKGRANPWPHTEFLVSVENDWYDIMAVEKQYWCVGCNSLSEAERTVFPLLKAMAKPFFVVSEEGMHYGWIISRKKHHALS</sequence>
<dbReference type="InterPro" id="IPR038449">
    <property type="entry name" value="SirA_sf"/>
</dbReference>
<dbReference type="STRING" id="86666.SAMN04490247_0412"/>
<evidence type="ECO:0008006" key="3">
    <source>
        <dbReference type="Google" id="ProtNLM"/>
    </source>
</evidence>
<dbReference type="Proteomes" id="UP000199225">
    <property type="component" value="Unassembled WGS sequence"/>
</dbReference>
<dbReference type="Pfam" id="PF10747">
    <property type="entry name" value="SirA"/>
    <property type="match status" value="1"/>
</dbReference>
<dbReference type="InterPro" id="IPR019683">
    <property type="entry name" value="SirA"/>
</dbReference>
<evidence type="ECO:0000313" key="1">
    <source>
        <dbReference type="EMBL" id="SDJ00071.1"/>
    </source>
</evidence>
<dbReference type="AlphaFoldDB" id="A0A1G8Q5W4"/>
<keyword evidence="2" id="KW-1185">Reference proteome</keyword>
<gene>
    <name evidence="1" type="ORF">SAMN04490247_0412</name>
</gene>
<protein>
    <recommendedName>
        <fullName evidence="3">Sporulation inhibitor of replication protein SirA</fullName>
    </recommendedName>
</protein>
<proteinExistence type="predicted"/>
<evidence type="ECO:0000313" key="2">
    <source>
        <dbReference type="Proteomes" id="UP000199225"/>
    </source>
</evidence>
<dbReference type="EMBL" id="FNEV01000001">
    <property type="protein sequence ID" value="SDJ00071.1"/>
    <property type="molecule type" value="Genomic_DNA"/>
</dbReference>
<dbReference type="RefSeq" id="WP_093191459.1">
    <property type="nucleotide sequence ID" value="NZ_FNEV01000001.1"/>
</dbReference>
<dbReference type="Gene3D" id="3.30.310.250">
    <property type="entry name" value="Sporulation inhibitor of replication protein SirA"/>
    <property type="match status" value="1"/>
</dbReference>
<accession>A0A1G8Q5W4</accession>
<reference evidence="2" key="1">
    <citation type="submission" date="2016-10" db="EMBL/GenBank/DDBJ databases">
        <authorList>
            <person name="Varghese N."/>
            <person name="Submissions S."/>
        </authorList>
    </citation>
    <scope>NUCLEOTIDE SEQUENCE [LARGE SCALE GENOMIC DNA]</scope>
    <source>
        <strain evidence="2">DSM 4771</strain>
    </source>
</reference>
<organism evidence="1 2">
    <name type="scientific">Salimicrobium halophilum</name>
    <dbReference type="NCBI Taxonomy" id="86666"/>
    <lineage>
        <taxon>Bacteria</taxon>
        <taxon>Bacillati</taxon>
        <taxon>Bacillota</taxon>
        <taxon>Bacilli</taxon>
        <taxon>Bacillales</taxon>
        <taxon>Bacillaceae</taxon>
        <taxon>Salimicrobium</taxon>
    </lineage>
</organism>
<name>A0A1G8Q5W4_9BACI</name>
<dbReference type="OrthoDB" id="2736584at2"/>